<dbReference type="PANTHER" id="PTHR35004:SF7">
    <property type="entry name" value="INTEGRASE PROTEIN"/>
    <property type="match status" value="1"/>
</dbReference>
<dbReference type="InterPro" id="IPR054353">
    <property type="entry name" value="IstA-like_C"/>
</dbReference>
<sequence length="358" mass="40645">MAHTKLAASRAFCLVAYYSQAHEMLFDAHARAFALFGGVPRRGIYDNMKTAVDKVGQGKQRSVNARFEAMTGHYLFEPEFCNRAAGWEKGVVEKNVQDRRKDIWREASECRWGSLDELNDWLEQACVEAWGEMSHPEWGHLTVADVWQDERARLMPNPRAFDGYVEQPVRVSATSLIHFQRNRYSVPCEWIHAVVSLRAYADGLLVVGPDGRQVRLQRSFERDQTLYDWMHYIALIERKPGALRNGAPFKTMPEPLQELQRQLLRHSGGDRVMAQVLMGVSLHGLEAVLVAVELALQSGRVSAEHVLNLLSRLQEQRMPEPPVATLLALNTPPLANLQRYDTLRNAQPQEASPESDHA</sequence>
<organism evidence="2 3">
    <name type="scientific">Hydrogenophaga pseudoflava</name>
    <name type="common">Pseudomonas carboxydoflava</name>
    <dbReference type="NCBI Taxonomy" id="47421"/>
    <lineage>
        <taxon>Bacteria</taxon>
        <taxon>Pseudomonadati</taxon>
        <taxon>Pseudomonadota</taxon>
        <taxon>Betaproteobacteria</taxon>
        <taxon>Burkholderiales</taxon>
        <taxon>Comamonadaceae</taxon>
        <taxon>Hydrogenophaga</taxon>
    </lineage>
</organism>
<gene>
    <name evidence="2" type="ORF">HPF_15575</name>
</gene>
<protein>
    <submittedName>
        <fullName evidence="2">Integrase core domain protein</fullName>
    </submittedName>
</protein>
<dbReference type="NCBIfam" id="NF033546">
    <property type="entry name" value="transpos_IS21"/>
    <property type="match status" value="1"/>
</dbReference>
<dbReference type="EMBL" id="CP037867">
    <property type="protein sequence ID" value="QBM29111.1"/>
    <property type="molecule type" value="Genomic_DNA"/>
</dbReference>
<reference evidence="2 3" key="1">
    <citation type="submission" date="2019-03" db="EMBL/GenBank/DDBJ databases">
        <authorList>
            <person name="Sebastian G."/>
            <person name="Baumann P."/>
            <person name="Ruckert C."/>
            <person name="Kalinowski J."/>
            <person name="Nebel B."/>
            <person name="Takors R."/>
            <person name="Blombach B."/>
        </authorList>
    </citation>
    <scope>NUCLEOTIDE SEQUENCE [LARGE SCALE GENOMIC DNA]</scope>
    <source>
        <strain evidence="2 3">DSM 1084</strain>
    </source>
</reference>
<dbReference type="AlphaFoldDB" id="A0A4P6X5P6"/>
<evidence type="ECO:0000313" key="3">
    <source>
        <dbReference type="Proteomes" id="UP000293912"/>
    </source>
</evidence>
<dbReference type="KEGG" id="hpse:HPF_15575"/>
<dbReference type="Proteomes" id="UP000293912">
    <property type="component" value="Chromosome"/>
</dbReference>
<evidence type="ECO:0000259" key="1">
    <source>
        <dbReference type="Pfam" id="PF22483"/>
    </source>
</evidence>
<keyword evidence="3" id="KW-1185">Reference proteome</keyword>
<proteinExistence type="predicted"/>
<name>A0A4P6X5P6_HYDPS</name>
<dbReference type="Pfam" id="PF22483">
    <property type="entry name" value="Mu-transpos_C_2"/>
    <property type="match status" value="1"/>
</dbReference>
<accession>A0A4P6X5P6</accession>
<feature type="domain" description="Transposase for insertion sequence element IS21-like C-terminal" evidence="1">
    <location>
        <begin position="158"/>
        <end position="228"/>
    </location>
</feature>
<evidence type="ECO:0000313" key="2">
    <source>
        <dbReference type="EMBL" id="QBM29111.1"/>
    </source>
</evidence>
<dbReference type="PANTHER" id="PTHR35004">
    <property type="entry name" value="TRANSPOSASE RV3428C-RELATED"/>
    <property type="match status" value="1"/>
</dbReference>